<dbReference type="Gene3D" id="3.40.1410.10">
    <property type="entry name" value="Chorismate lyase-like"/>
    <property type="match status" value="1"/>
</dbReference>
<dbReference type="SMART" id="SM00866">
    <property type="entry name" value="UTRA"/>
    <property type="match status" value="1"/>
</dbReference>
<dbReference type="STRING" id="1210090.GCA_001613185_06376"/>
<dbReference type="CDD" id="cd07377">
    <property type="entry name" value="WHTH_GntR"/>
    <property type="match status" value="1"/>
</dbReference>
<dbReference type="PANTHER" id="PTHR44846:SF16">
    <property type="entry name" value="TRANSCRIPTIONAL REGULATOR PHNF-RELATED"/>
    <property type="match status" value="1"/>
</dbReference>
<dbReference type="EMBL" id="QNRE01000006">
    <property type="protein sequence ID" value="RBO90374.1"/>
    <property type="molecule type" value="Genomic_DNA"/>
</dbReference>
<proteinExistence type="predicted"/>
<dbReference type="Gene3D" id="1.10.10.10">
    <property type="entry name" value="Winged helix-like DNA-binding domain superfamily/Winged helix DNA-binding domain"/>
    <property type="match status" value="1"/>
</dbReference>
<gene>
    <name evidence="5" type="ORF">DFR74_106260</name>
</gene>
<dbReference type="SUPFAM" id="SSF46785">
    <property type="entry name" value="Winged helix' DNA-binding domain"/>
    <property type="match status" value="1"/>
</dbReference>
<dbReference type="PRINTS" id="PR00035">
    <property type="entry name" value="HTHGNTR"/>
</dbReference>
<dbReference type="Pfam" id="PF07702">
    <property type="entry name" value="UTRA"/>
    <property type="match status" value="1"/>
</dbReference>
<dbReference type="Proteomes" id="UP000252586">
    <property type="component" value="Unassembled WGS sequence"/>
</dbReference>
<keyword evidence="2" id="KW-0238">DNA-binding</keyword>
<dbReference type="InterPro" id="IPR036390">
    <property type="entry name" value="WH_DNA-bd_sf"/>
</dbReference>
<accession>A0A366DM42</accession>
<dbReference type="SUPFAM" id="SSF64288">
    <property type="entry name" value="Chorismate lyase-like"/>
    <property type="match status" value="1"/>
</dbReference>
<protein>
    <submittedName>
        <fullName evidence="5">GntR family transcriptional regulator</fullName>
    </submittedName>
</protein>
<dbReference type="SMART" id="SM00345">
    <property type="entry name" value="HTH_GNTR"/>
    <property type="match status" value="1"/>
</dbReference>
<name>A0A366DM42_9NOCA</name>
<evidence type="ECO:0000256" key="3">
    <source>
        <dbReference type="ARBA" id="ARBA00023163"/>
    </source>
</evidence>
<dbReference type="InterPro" id="IPR050679">
    <property type="entry name" value="Bact_HTH_transcr_reg"/>
</dbReference>
<evidence type="ECO:0000313" key="5">
    <source>
        <dbReference type="EMBL" id="RBO90374.1"/>
    </source>
</evidence>
<dbReference type="InterPro" id="IPR028978">
    <property type="entry name" value="Chorismate_lyase_/UTRA_dom_sf"/>
</dbReference>
<dbReference type="AlphaFoldDB" id="A0A366DM42"/>
<dbReference type="PANTHER" id="PTHR44846">
    <property type="entry name" value="MANNOSYL-D-GLYCERATE TRANSPORT/METABOLISM SYSTEM REPRESSOR MNGR-RELATED"/>
    <property type="match status" value="1"/>
</dbReference>
<evidence type="ECO:0000313" key="6">
    <source>
        <dbReference type="Proteomes" id="UP000252586"/>
    </source>
</evidence>
<dbReference type="InterPro" id="IPR036388">
    <property type="entry name" value="WH-like_DNA-bd_sf"/>
</dbReference>
<dbReference type="PROSITE" id="PS50949">
    <property type="entry name" value="HTH_GNTR"/>
    <property type="match status" value="1"/>
</dbReference>
<evidence type="ECO:0000256" key="2">
    <source>
        <dbReference type="ARBA" id="ARBA00023125"/>
    </source>
</evidence>
<dbReference type="RefSeq" id="WP_067513966.1">
    <property type="nucleotide sequence ID" value="NZ_QNRE01000006.1"/>
</dbReference>
<keyword evidence="6" id="KW-1185">Reference proteome</keyword>
<keyword evidence="1" id="KW-0805">Transcription regulation</keyword>
<evidence type="ECO:0000259" key="4">
    <source>
        <dbReference type="PROSITE" id="PS50949"/>
    </source>
</evidence>
<dbReference type="GO" id="GO:0003677">
    <property type="term" value="F:DNA binding"/>
    <property type="evidence" value="ECO:0007669"/>
    <property type="project" value="UniProtKB-KW"/>
</dbReference>
<dbReference type="GO" id="GO:0003700">
    <property type="term" value="F:DNA-binding transcription factor activity"/>
    <property type="evidence" value="ECO:0007669"/>
    <property type="project" value="InterPro"/>
</dbReference>
<dbReference type="OrthoDB" id="3571145at2"/>
<sequence length="232" mass="25527">MAESTAVNRYAAVPLYRQIGEELERRLEHEFAPGDRLPSEAELAAEYGVNRLTVRRALTGLQQRGRIETRMGTGSFVAPPIVRYDVSTGREASFTLAMGESGHDVVARPLSVEDVDDAVLGRARRFRGLRIVDGVPWSLTVTVLAAGLAAGWDGKRSLHQMLRETHAVRIVRAHRTFAADVADRDDAALLRIPVGSPLLCVDGLNVDRGGNPVALVQHRFRGDRIQFTVDLR</sequence>
<dbReference type="InterPro" id="IPR011663">
    <property type="entry name" value="UTRA"/>
</dbReference>
<feature type="domain" description="HTH gntR-type" evidence="4">
    <location>
        <begin position="13"/>
        <end position="80"/>
    </location>
</feature>
<comment type="caution">
    <text evidence="5">The sequence shown here is derived from an EMBL/GenBank/DDBJ whole genome shotgun (WGS) entry which is preliminary data.</text>
</comment>
<dbReference type="Pfam" id="PF00392">
    <property type="entry name" value="GntR"/>
    <property type="match status" value="1"/>
</dbReference>
<dbReference type="InterPro" id="IPR000524">
    <property type="entry name" value="Tscrpt_reg_HTH_GntR"/>
</dbReference>
<reference evidence="5 6" key="1">
    <citation type="submission" date="2018-06" db="EMBL/GenBank/DDBJ databases">
        <title>Genomic Encyclopedia of Type Strains, Phase IV (KMG-IV): sequencing the most valuable type-strain genomes for metagenomic binning, comparative biology and taxonomic classification.</title>
        <authorList>
            <person name="Goeker M."/>
        </authorList>
    </citation>
    <scope>NUCLEOTIDE SEQUENCE [LARGE SCALE GENOMIC DNA]</scope>
    <source>
        <strain evidence="5 6">DSM 44599</strain>
    </source>
</reference>
<evidence type="ECO:0000256" key="1">
    <source>
        <dbReference type="ARBA" id="ARBA00023015"/>
    </source>
</evidence>
<keyword evidence="3" id="KW-0804">Transcription</keyword>
<organism evidence="5 6">
    <name type="scientific">Nocardia puris</name>
    <dbReference type="NCBI Taxonomy" id="208602"/>
    <lineage>
        <taxon>Bacteria</taxon>
        <taxon>Bacillati</taxon>
        <taxon>Actinomycetota</taxon>
        <taxon>Actinomycetes</taxon>
        <taxon>Mycobacteriales</taxon>
        <taxon>Nocardiaceae</taxon>
        <taxon>Nocardia</taxon>
    </lineage>
</organism>